<dbReference type="GO" id="GO:0020037">
    <property type="term" value="F:heme binding"/>
    <property type="evidence" value="ECO:0007669"/>
    <property type="project" value="InterPro"/>
</dbReference>
<accession>A0A2K8KRI0</accession>
<protein>
    <submittedName>
        <fullName evidence="3">Cytochrome C assembly protein</fullName>
    </submittedName>
</protein>
<dbReference type="PANTHER" id="PTHR38034:SF1">
    <property type="entry name" value="INNER MEMBRANE PROTEIN YPJD"/>
    <property type="match status" value="1"/>
</dbReference>
<evidence type="ECO:0000259" key="2">
    <source>
        <dbReference type="Pfam" id="PF01578"/>
    </source>
</evidence>
<feature type="transmembrane region" description="Helical" evidence="1">
    <location>
        <begin position="118"/>
        <end position="137"/>
    </location>
</feature>
<dbReference type="InterPro" id="IPR052372">
    <property type="entry name" value="YpjD/HemX"/>
</dbReference>
<keyword evidence="1" id="KW-0472">Membrane</keyword>
<dbReference type="InterPro" id="IPR002541">
    <property type="entry name" value="Cyt_c_assembly"/>
</dbReference>
<organism evidence="3 4">
    <name type="scientific">Reinekea forsetii</name>
    <dbReference type="NCBI Taxonomy" id="1336806"/>
    <lineage>
        <taxon>Bacteria</taxon>
        <taxon>Pseudomonadati</taxon>
        <taxon>Pseudomonadota</taxon>
        <taxon>Gammaproteobacteria</taxon>
        <taxon>Oceanospirillales</taxon>
        <taxon>Saccharospirillaceae</taxon>
        <taxon>Reinekea</taxon>
    </lineage>
</organism>
<dbReference type="KEGG" id="rfo:REIFOR_02207"/>
<feature type="transmembrane region" description="Helical" evidence="1">
    <location>
        <begin position="20"/>
        <end position="48"/>
    </location>
</feature>
<evidence type="ECO:0000313" key="3">
    <source>
        <dbReference type="EMBL" id="ATX77340.1"/>
    </source>
</evidence>
<feature type="transmembrane region" description="Helical" evidence="1">
    <location>
        <begin position="206"/>
        <end position="225"/>
    </location>
</feature>
<keyword evidence="1" id="KW-1133">Transmembrane helix</keyword>
<reference evidence="3 4" key="1">
    <citation type="journal article" date="2017" name="Environ. Microbiol.">
        <title>Genomic and physiological analyses of 'Reinekea forsetii' reveal a versatile opportunistic lifestyle during spring algae blooms.</title>
        <authorList>
            <person name="Avci B."/>
            <person name="Hahnke R.L."/>
            <person name="Chafee M."/>
            <person name="Fischer T."/>
            <person name="Gruber-Vodicka H."/>
            <person name="Tegetmeyer H.E."/>
            <person name="Harder J."/>
            <person name="Fuchs B.M."/>
            <person name="Amann R.I."/>
            <person name="Teeling H."/>
        </authorList>
    </citation>
    <scope>NUCLEOTIDE SEQUENCE [LARGE SCALE GENOMIC DNA]</scope>
    <source>
        <strain evidence="3 4">Hel1_31_D35</strain>
    </source>
</reference>
<feature type="transmembrane region" description="Helical" evidence="1">
    <location>
        <begin position="237"/>
        <end position="257"/>
    </location>
</feature>
<feature type="transmembrane region" description="Helical" evidence="1">
    <location>
        <begin position="269"/>
        <end position="290"/>
    </location>
</feature>
<dbReference type="PANTHER" id="PTHR38034">
    <property type="entry name" value="INNER MEMBRANE PROTEIN YPJD"/>
    <property type="match status" value="1"/>
</dbReference>
<gene>
    <name evidence="3" type="ORF">REIFOR_02207</name>
</gene>
<feature type="transmembrane region" description="Helical" evidence="1">
    <location>
        <begin position="91"/>
        <end position="111"/>
    </location>
</feature>
<feature type="transmembrane region" description="Helical" evidence="1">
    <location>
        <begin position="60"/>
        <end position="79"/>
    </location>
</feature>
<dbReference type="GO" id="GO:0017004">
    <property type="term" value="P:cytochrome complex assembly"/>
    <property type="evidence" value="ECO:0007669"/>
    <property type="project" value="InterPro"/>
</dbReference>
<keyword evidence="1" id="KW-0812">Transmembrane</keyword>
<keyword evidence="4" id="KW-1185">Reference proteome</keyword>
<dbReference type="EMBL" id="CP011797">
    <property type="protein sequence ID" value="ATX77340.1"/>
    <property type="molecule type" value="Genomic_DNA"/>
</dbReference>
<dbReference type="AlphaFoldDB" id="A0A2K8KRI0"/>
<evidence type="ECO:0000256" key="1">
    <source>
        <dbReference type="SAM" id="Phobius"/>
    </source>
</evidence>
<proteinExistence type="predicted"/>
<feature type="transmembrane region" description="Helical" evidence="1">
    <location>
        <begin position="149"/>
        <end position="175"/>
    </location>
</feature>
<evidence type="ECO:0000313" key="4">
    <source>
        <dbReference type="Proteomes" id="UP000229757"/>
    </source>
</evidence>
<sequence length="293" mass="32861">MAMLRYQVKSWAVSGTLAQIFNFWTFTGFVMLLWLAIITYFISGLAAFSALVKQRPIVPWLLYGPALIGLAAHSAQLISEVMVAGMLQMSLLNTISICVWMTIAVILISSLSKPLHNLFVFLMPVGAAFLVLALFAPHLASPKTYTTGMLVHIFISLLAYSVMIIATLQAILVNIQSNDLQQHRLNNRISRILPPLQSMERLMFEWLMIGFVLLTASIITGGIYVDDMLAQHLIHKTVLTLIAWGFFAILIFGHFYLGWRGRRASKLIYVGFGFLLVAFIGSKFVLEYLLHTF</sequence>
<feature type="domain" description="Cytochrome c assembly protein" evidence="2">
    <location>
        <begin position="69"/>
        <end position="289"/>
    </location>
</feature>
<name>A0A2K8KRI0_9GAMM</name>
<dbReference type="Pfam" id="PF01578">
    <property type="entry name" value="Cytochrom_C_asm"/>
    <property type="match status" value="1"/>
</dbReference>
<dbReference type="Proteomes" id="UP000229757">
    <property type="component" value="Chromosome"/>
</dbReference>